<accession>A0A392TQR3</accession>
<dbReference type="EMBL" id="LXQA010629099">
    <property type="protein sequence ID" value="MCI62994.1"/>
    <property type="molecule type" value="Genomic_DNA"/>
</dbReference>
<feature type="region of interest" description="Disordered" evidence="1">
    <location>
        <begin position="1"/>
        <end position="25"/>
    </location>
</feature>
<reference evidence="2 3" key="1">
    <citation type="journal article" date="2018" name="Front. Plant Sci.">
        <title>Red Clover (Trifolium pratense) and Zigzag Clover (T. medium) - A Picture of Genomic Similarities and Differences.</title>
        <authorList>
            <person name="Dluhosova J."/>
            <person name="Istvanek J."/>
            <person name="Nedelnik J."/>
            <person name="Repkova J."/>
        </authorList>
    </citation>
    <scope>NUCLEOTIDE SEQUENCE [LARGE SCALE GENOMIC DNA]</scope>
    <source>
        <strain evidence="3">cv. 10/8</strain>
        <tissue evidence="2">Leaf</tissue>
    </source>
</reference>
<comment type="caution">
    <text evidence="2">The sequence shown here is derived from an EMBL/GenBank/DDBJ whole genome shotgun (WGS) entry which is preliminary data.</text>
</comment>
<feature type="compositionally biased region" description="Polar residues" evidence="1">
    <location>
        <begin position="1"/>
        <end position="10"/>
    </location>
</feature>
<protein>
    <submittedName>
        <fullName evidence="2">Uncharacterized protein</fullName>
    </submittedName>
</protein>
<dbReference type="Proteomes" id="UP000265520">
    <property type="component" value="Unassembled WGS sequence"/>
</dbReference>
<name>A0A392TQR3_9FABA</name>
<feature type="compositionally biased region" description="Basic and acidic residues" evidence="1">
    <location>
        <begin position="13"/>
        <end position="25"/>
    </location>
</feature>
<feature type="non-terminal residue" evidence="2">
    <location>
        <position position="1"/>
    </location>
</feature>
<keyword evidence="3" id="KW-1185">Reference proteome</keyword>
<organism evidence="2 3">
    <name type="scientific">Trifolium medium</name>
    <dbReference type="NCBI Taxonomy" id="97028"/>
    <lineage>
        <taxon>Eukaryota</taxon>
        <taxon>Viridiplantae</taxon>
        <taxon>Streptophyta</taxon>
        <taxon>Embryophyta</taxon>
        <taxon>Tracheophyta</taxon>
        <taxon>Spermatophyta</taxon>
        <taxon>Magnoliopsida</taxon>
        <taxon>eudicotyledons</taxon>
        <taxon>Gunneridae</taxon>
        <taxon>Pentapetalae</taxon>
        <taxon>rosids</taxon>
        <taxon>fabids</taxon>
        <taxon>Fabales</taxon>
        <taxon>Fabaceae</taxon>
        <taxon>Papilionoideae</taxon>
        <taxon>50 kb inversion clade</taxon>
        <taxon>NPAAA clade</taxon>
        <taxon>Hologalegina</taxon>
        <taxon>IRL clade</taxon>
        <taxon>Trifolieae</taxon>
        <taxon>Trifolium</taxon>
    </lineage>
</organism>
<dbReference type="AlphaFoldDB" id="A0A392TQR3"/>
<evidence type="ECO:0000313" key="2">
    <source>
        <dbReference type="EMBL" id="MCI62994.1"/>
    </source>
</evidence>
<proteinExistence type="predicted"/>
<evidence type="ECO:0000313" key="3">
    <source>
        <dbReference type="Proteomes" id="UP000265520"/>
    </source>
</evidence>
<sequence>EQATSYISSGGETGEKAKEDKGSKVEVRARKFISSITTFSASTGSAGSTDTA</sequence>
<evidence type="ECO:0000256" key="1">
    <source>
        <dbReference type="SAM" id="MobiDB-lite"/>
    </source>
</evidence>